<dbReference type="NCBIfam" id="TIGR01417">
    <property type="entry name" value="PTS_I_fam"/>
    <property type="match status" value="1"/>
</dbReference>
<evidence type="ECO:0000256" key="4">
    <source>
        <dbReference type="ARBA" id="ARBA00004496"/>
    </source>
</evidence>
<dbReference type="SUPFAM" id="SSF47831">
    <property type="entry name" value="Enzyme I of the PEP:sugar phosphotransferase system HPr-binding (sub)domain"/>
    <property type="match status" value="1"/>
</dbReference>
<feature type="domain" description="Phosphotransferase system enzyme I N-terminal" evidence="21">
    <location>
        <begin position="6"/>
        <end position="129"/>
    </location>
</feature>
<evidence type="ECO:0000313" key="23">
    <source>
        <dbReference type="Proteomes" id="UP000832011"/>
    </source>
</evidence>
<keyword evidence="23" id="KW-1185">Reference proteome</keyword>
<evidence type="ECO:0000256" key="16">
    <source>
        <dbReference type="ARBA" id="ARBA00033235"/>
    </source>
</evidence>
<feature type="domain" description="PEP-utilising enzyme mobile" evidence="19">
    <location>
        <begin position="159"/>
        <end position="230"/>
    </location>
</feature>
<dbReference type="InterPro" id="IPR008279">
    <property type="entry name" value="PEP-util_enz_mobile_dom"/>
</dbReference>
<dbReference type="Pfam" id="PF05524">
    <property type="entry name" value="PEP-utilisers_N"/>
    <property type="match status" value="1"/>
</dbReference>
<evidence type="ECO:0000256" key="5">
    <source>
        <dbReference type="ARBA" id="ARBA00007837"/>
    </source>
</evidence>
<dbReference type="PROSITE" id="PS00742">
    <property type="entry name" value="PEP_ENZYMES_2"/>
    <property type="match status" value="1"/>
</dbReference>
<evidence type="ECO:0000256" key="11">
    <source>
        <dbReference type="ARBA" id="ARBA00022679"/>
    </source>
</evidence>
<evidence type="ECO:0000256" key="14">
    <source>
        <dbReference type="ARBA" id="ARBA00022777"/>
    </source>
</evidence>
<dbReference type="PANTHER" id="PTHR46244">
    <property type="entry name" value="PHOSPHOENOLPYRUVATE-PROTEIN PHOSPHOTRANSFERASE"/>
    <property type="match status" value="1"/>
</dbReference>
<comment type="cofactor">
    <cofactor evidence="2 17">
        <name>Mg(2+)</name>
        <dbReference type="ChEBI" id="CHEBI:18420"/>
    </cofactor>
</comment>
<proteinExistence type="inferred from homology"/>
<dbReference type="EC" id="2.7.3.9" evidence="6 17"/>
<dbReference type="InterPro" id="IPR036618">
    <property type="entry name" value="PtsI_HPr-bd_sf"/>
</dbReference>
<evidence type="ECO:0000256" key="7">
    <source>
        <dbReference type="ARBA" id="ARBA00016544"/>
    </source>
</evidence>
<keyword evidence="14 17" id="KW-0418">Kinase</keyword>
<evidence type="ECO:0000256" key="17">
    <source>
        <dbReference type="PIRNR" id="PIRNR000732"/>
    </source>
</evidence>
<feature type="domain" description="PEP-utilising enzyme C-terminal" evidence="20">
    <location>
        <begin position="256"/>
        <end position="545"/>
    </location>
</feature>
<evidence type="ECO:0000256" key="15">
    <source>
        <dbReference type="ARBA" id="ARBA00022842"/>
    </source>
</evidence>
<dbReference type="Pfam" id="PF00391">
    <property type="entry name" value="PEP-utilizers"/>
    <property type="match status" value="1"/>
</dbReference>
<evidence type="ECO:0000313" key="22">
    <source>
        <dbReference type="EMBL" id="UOO90920.1"/>
    </source>
</evidence>
<dbReference type="PROSITE" id="PS00370">
    <property type="entry name" value="PEP_ENZYMES_PHOS_SITE"/>
    <property type="match status" value="1"/>
</dbReference>
<feature type="coiled-coil region" evidence="18">
    <location>
        <begin position="241"/>
        <end position="271"/>
    </location>
</feature>
<dbReference type="InterPro" id="IPR008731">
    <property type="entry name" value="PTS_EIN"/>
</dbReference>
<evidence type="ECO:0000256" key="2">
    <source>
        <dbReference type="ARBA" id="ARBA00001946"/>
    </source>
</evidence>
<evidence type="ECO:0000256" key="6">
    <source>
        <dbReference type="ARBA" id="ARBA00012232"/>
    </source>
</evidence>
<dbReference type="Pfam" id="PF02896">
    <property type="entry name" value="PEP-utilizers_C"/>
    <property type="match status" value="1"/>
</dbReference>
<dbReference type="SUPFAM" id="SSF52009">
    <property type="entry name" value="Phosphohistidine domain"/>
    <property type="match status" value="1"/>
</dbReference>
<keyword evidence="10 17" id="KW-0762">Sugar transport</keyword>
<dbReference type="Proteomes" id="UP000832011">
    <property type="component" value="Chromosome"/>
</dbReference>
<comment type="catalytic activity">
    <reaction evidence="1 17">
        <text>L-histidyl-[protein] + phosphoenolpyruvate = N(pros)-phospho-L-histidyl-[protein] + pyruvate</text>
        <dbReference type="Rhea" id="RHEA:23880"/>
        <dbReference type="Rhea" id="RHEA-COMP:9745"/>
        <dbReference type="Rhea" id="RHEA-COMP:9746"/>
        <dbReference type="ChEBI" id="CHEBI:15361"/>
        <dbReference type="ChEBI" id="CHEBI:29979"/>
        <dbReference type="ChEBI" id="CHEBI:58702"/>
        <dbReference type="ChEBI" id="CHEBI:64837"/>
        <dbReference type="EC" id="2.7.3.9"/>
    </reaction>
</comment>
<evidence type="ECO:0000256" key="9">
    <source>
        <dbReference type="ARBA" id="ARBA00022490"/>
    </source>
</evidence>
<organism evidence="22 23">
    <name type="scientific">Vitreoscilla massiliensis</name>
    <dbReference type="NCBI Taxonomy" id="1689272"/>
    <lineage>
        <taxon>Bacteria</taxon>
        <taxon>Pseudomonadati</taxon>
        <taxon>Pseudomonadota</taxon>
        <taxon>Betaproteobacteria</taxon>
        <taxon>Neisseriales</taxon>
        <taxon>Neisseriaceae</taxon>
        <taxon>Vitreoscilla</taxon>
    </lineage>
</organism>
<dbReference type="PIRSF" id="PIRSF000732">
    <property type="entry name" value="PTS_enzyme_I"/>
    <property type="match status" value="1"/>
</dbReference>
<dbReference type="EMBL" id="CP091511">
    <property type="protein sequence ID" value="UOO90920.1"/>
    <property type="molecule type" value="Genomic_DNA"/>
</dbReference>
<dbReference type="InterPro" id="IPR024692">
    <property type="entry name" value="PTS_EI"/>
</dbReference>
<evidence type="ECO:0000256" key="10">
    <source>
        <dbReference type="ARBA" id="ARBA00022597"/>
    </source>
</evidence>
<name>A0ABY4E6C0_9NEIS</name>
<keyword evidence="11 17" id="KW-0808">Transferase</keyword>
<evidence type="ECO:0000256" key="13">
    <source>
        <dbReference type="ARBA" id="ARBA00022723"/>
    </source>
</evidence>
<keyword evidence="9 17" id="KW-0963">Cytoplasm</keyword>
<dbReference type="InterPro" id="IPR015813">
    <property type="entry name" value="Pyrv/PenolPyrv_kinase-like_dom"/>
</dbReference>
<dbReference type="InterPro" id="IPR000121">
    <property type="entry name" value="PEP_util_C"/>
</dbReference>
<dbReference type="RefSeq" id="WP_058305301.1">
    <property type="nucleotide sequence ID" value="NZ_CABKVG010000006.1"/>
</dbReference>
<dbReference type="PANTHER" id="PTHR46244:SF3">
    <property type="entry name" value="PHOSPHOENOLPYRUVATE-PROTEIN PHOSPHOTRANSFERASE"/>
    <property type="match status" value="1"/>
</dbReference>
<evidence type="ECO:0000256" key="3">
    <source>
        <dbReference type="ARBA" id="ARBA00002728"/>
    </source>
</evidence>
<dbReference type="InterPro" id="IPR006318">
    <property type="entry name" value="PTS_EI-like"/>
</dbReference>
<keyword evidence="15 17" id="KW-0460">Magnesium</keyword>
<evidence type="ECO:0000256" key="18">
    <source>
        <dbReference type="SAM" id="Coils"/>
    </source>
</evidence>
<dbReference type="InterPro" id="IPR040442">
    <property type="entry name" value="Pyrv_kinase-like_dom_sf"/>
</dbReference>
<keyword evidence="12 17" id="KW-0598">Phosphotransferase system</keyword>
<evidence type="ECO:0000259" key="19">
    <source>
        <dbReference type="Pfam" id="PF00391"/>
    </source>
</evidence>
<evidence type="ECO:0000256" key="12">
    <source>
        <dbReference type="ARBA" id="ARBA00022683"/>
    </source>
</evidence>
<dbReference type="PRINTS" id="PR01736">
    <property type="entry name" value="PHPHTRNFRASE"/>
</dbReference>
<evidence type="ECO:0000256" key="8">
    <source>
        <dbReference type="ARBA" id="ARBA00022448"/>
    </source>
</evidence>
<dbReference type="InterPro" id="IPR023151">
    <property type="entry name" value="PEP_util_CS"/>
</dbReference>
<evidence type="ECO:0000259" key="21">
    <source>
        <dbReference type="Pfam" id="PF05524"/>
    </source>
</evidence>
<keyword evidence="8 17" id="KW-0813">Transport</keyword>
<dbReference type="Gene3D" id="1.10.274.10">
    <property type="entry name" value="PtsI, HPr-binding domain"/>
    <property type="match status" value="1"/>
</dbReference>
<dbReference type="InterPro" id="IPR050499">
    <property type="entry name" value="PEP-utilizing_PTS_enzyme"/>
</dbReference>
<dbReference type="Gene3D" id="3.50.30.10">
    <property type="entry name" value="Phosphohistidine domain"/>
    <property type="match status" value="1"/>
</dbReference>
<dbReference type="InterPro" id="IPR036637">
    <property type="entry name" value="Phosphohistidine_dom_sf"/>
</dbReference>
<comment type="subcellular location">
    <subcellularLocation>
        <location evidence="4 17">Cytoplasm</location>
    </subcellularLocation>
</comment>
<evidence type="ECO:0000256" key="1">
    <source>
        <dbReference type="ARBA" id="ARBA00000683"/>
    </source>
</evidence>
<dbReference type="InterPro" id="IPR018274">
    <property type="entry name" value="PEP_util_AS"/>
</dbReference>
<dbReference type="Gene3D" id="3.20.20.60">
    <property type="entry name" value="Phosphoenolpyruvate-binding domains"/>
    <property type="match status" value="1"/>
</dbReference>
<reference evidence="22 23" key="1">
    <citation type="journal article" date="2022" name="Res Sq">
        <title>Evolution of multicellular longitudinally dividing oral cavity symbionts (Neisseriaceae).</title>
        <authorList>
            <person name="Nyongesa S."/>
            <person name="Weber P."/>
            <person name="Bernet E."/>
            <person name="Pullido F."/>
            <person name="Nieckarz M."/>
            <person name="Delaby M."/>
            <person name="Nieves C."/>
            <person name="Viehboeck T."/>
            <person name="Krause N."/>
            <person name="Rivera-Millot A."/>
            <person name="Nakamura A."/>
            <person name="Vischer N."/>
            <person name="VanNieuwenhze M."/>
            <person name="Brun Y."/>
            <person name="Cava F."/>
            <person name="Bulgheresi S."/>
            <person name="Veyrier F."/>
        </authorList>
    </citation>
    <scope>NUCLEOTIDE SEQUENCE [LARGE SCALE GENOMIC DNA]</scope>
    <source>
        <strain evidence="22 23">SN4</strain>
    </source>
</reference>
<evidence type="ECO:0000259" key="20">
    <source>
        <dbReference type="Pfam" id="PF02896"/>
    </source>
</evidence>
<comment type="function">
    <text evidence="3 17">General (non sugar-specific) component of the phosphoenolpyruvate-dependent sugar phosphotransferase system (sugar PTS). This major carbohydrate active-transport system catalyzes the phosphorylation of incoming sugar substrates concomitantly with their translocation across the cell membrane. Enzyme I transfers the phosphoryl group from phosphoenolpyruvate (PEP) to the phosphoryl carrier protein (HPr).</text>
</comment>
<keyword evidence="13 17" id="KW-0479">Metal-binding</keyword>
<keyword evidence="18" id="KW-0175">Coiled coil</keyword>
<comment type="similarity">
    <text evidence="5 17">Belongs to the PEP-utilizing enzyme family.</text>
</comment>
<sequence length="583" mass="65536">MSIVLHGIAVGGGIAIGRALLLQQGLDNIPHYAIEANEVKDECLRFQTAVKLTRRQLEQLRNTIPENAPTELGAFISLHLMLLTDVTLSREPIDIIEEKEINAEWALQVQLERLSQQFDVIEDEYLRERKQDMLQVGERIFKNLRGHEIELNVNSDLFDDTILIAHDISPADTIFFKDSRVAAFVTDVGGPTSHTAILARSLDIPSVIALHNARQIIQDDEWVIVDGIDGVLIIDPDEKILAEYRKRAKIYRNQKRQLNKLKNTAATTADDVNIQIFANIEAPSDIATAHKYAIDGVGLFRSEFLYLNRDTLPTEDEQYEIYLDAVKRMKGKPLTIRTVDLGVDKNPRWFSHGDALNPALGLTGIRLCLAEPIMFRTQMRAILRAAVHGPIRMLWPMIGSLSELRLCHAHLDLAKQQLSDRGIVFQADIPTGCMIEIPAAALMVTSLLRQVDFLSIGTNDLIQYTLAVDRSDDAVSYLYQPAHPAVLKLLTHILRSAIKAGKPVSICGEMAGDDRYTRLLLGMGLRQFSMHPSNILRVKNMIVHSNTDEVEKQVWRILRNDDPNKVDDLLKKLNQLDAQKTAA</sequence>
<dbReference type="GO" id="GO:0008965">
    <property type="term" value="F:phosphoenolpyruvate-protein phosphotransferase activity"/>
    <property type="evidence" value="ECO:0007669"/>
    <property type="project" value="UniProtKB-EC"/>
</dbReference>
<dbReference type="SUPFAM" id="SSF51621">
    <property type="entry name" value="Phosphoenolpyruvate/pyruvate domain"/>
    <property type="match status" value="1"/>
</dbReference>
<accession>A0ABY4E6C0</accession>
<protein>
    <recommendedName>
        <fullName evidence="7 17">Phosphoenolpyruvate-protein phosphotransferase</fullName>
        <ecNumber evidence="6 17">2.7.3.9</ecNumber>
    </recommendedName>
    <alternativeName>
        <fullName evidence="16 17">Phosphotransferase system, enzyme I</fullName>
    </alternativeName>
</protein>
<gene>
    <name evidence="22" type="primary">ptsP</name>
    <name evidence="22" type="ORF">LVJ82_08140</name>
</gene>